<dbReference type="EMBL" id="KZ613480">
    <property type="protein sequence ID" value="PMD21698.1"/>
    <property type="molecule type" value="Genomic_DNA"/>
</dbReference>
<dbReference type="InterPro" id="IPR000182">
    <property type="entry name" value="GNAT_dom"/>
</dbReference>
<dbReference type="STRING" id="1745343.A0A2J6Q5Z0"/>
<name>A0A2J6Q5Z0_9HELO</name>
<reference evidence="2 3" key="1">
    <citation type="submission" date="2016-05" db="EMBL/GenBank/DDBJ databases">
        <title>A degradative enzymes factory behind the ericoid mycorrhizal symbiosis.</title>
        <authorList>
            <consortium name="DOE Joint Genome Institute"/>
            <person name="Martino E."/>
            <person name="Morin E."/>
            <person name="Grelet G."/>
            <person name="Kuo A."/>
            <person name="Kohler A."/>
            <person name="Daghino S."/>
            <person name="Barry K."/>
            <person name="Choi C."/>
            <person name="Cichocki N."/>
            <person name="Clum A."/>
            <person name="Copeland A."/>
            <person name="Hainaut M."/>
            <person name="Haridas S."/>
            <person name="Labutti K."/>
            <person name="Lindquist E."/>
            <person name="Lipzen A."/>
            <person name="Khouja H.-R."/>
            <person name="Murat C."/>
            <person name="Ohm R."/>
            <person name="Olson A."/>
            <person name="Spatafora J."/>
            <person name="Veneault-Fourrey C."/>
            <person name="Henrissat B."/>
            <person name="Grigoriev I."/>
            <person name="Martin F."/>
            <person name="Perotto S."/>
        </authorList>
    </citation>
    <scope>NUCLEOTIDE SEQUENCE [LARGE SCALE GENOMIC DNA]</scope>
    <source>
        <strain evidence="2 3">UAMH 7357</strain>
    </source>
</reference>
<dbReference type="PANTHER" id="PTHR43233">
    <property type="entry name" value="FAMILY N-ACETYLTRANSFERASE, PUTATIVE (AFU_ORTHOLOGUE AFUA_6G03350)-RELATED"/>
    <property type="match status" value="1"/>
</dbReference>
<dbReference type="PROSITE" id="PS51186">
    <property type="entry name" value="GNAT"/>
    <property type="match status" value="1"/>
</dbReference>
<evidence type="ECO:0000313" key="2">
    <source>
        <dbReference type="EMBL" id="PMD21698.1"/>
    </source>
</evidence>
<keyword evidence="3" id="KW-1185">Reference proteome</keyword>
<gene>
    <name evidence="2" type="ORF">NA56DRAFT_679215</name>
</gene>
<protein>
    <submittedName>
        <fullName evidence="2">Putative GNAT family acetyltransferase</fullName>
    </submittedName>
</protein>
<dbReference type="InterPro" id="IPR016181">
    <property type="entry name" value="Acyl_CoA_acyltransferase"/>
</dbReference>
<evidence type="ECO:0000259" key="1">
    <source>
        <dbReference type="PROSITE" id="PS51186"/>
    </source>
</evidence>
<dbReference type="PANTHER" id="PTHR43233:SF1">
    <property type="entry name" value="FAMILY N-ACETYLTRANSFERASE, PUTATIVE (AFU_ORTHOLOGUE AFUA_6G03350)-RELATED"/>
    <property type="match status" value="1"/>
</dbReference>
<dbReference type="SUPFAM" id="SSF55729">
    <property type="entry name" value="Acyl-CoA N-acyltransferases (Nat)"/>
    <property type="match status" value="1"/>
</dbReference>
<sequence>MASTSPNHQHRTWTRDSYLISTDPSLIPVSKLNAWFASEDIYWANALPEDAMREMLQSSLCFGLFQTKPEEEANPPSTATLSEESFIGIARCITDFTTFIYLTDVYIEPSSQGNGLGTWMMQCVQEVIESMPHLRRSLLFTGDWKRSVPFYEKILGMQVFESKKWEGGDGRGLAVMMRKGKGYRQHPKLDV</sequence>
<dbReference type="InterPro" id="IPR053144">
    <property type="entry name" value="Acetyltransferase_Butenolide"/>
</dbReference>
<dbReference type="Proteomes" id="UP000235672">
    <property type="component" value="Unassembled WGS sequence"/>
</dbReference>
<dbReference type="Gene3D" id="3.40.630.30">
    <property type="match status" value="1"/>
</dbReference>
<keyword evidence="2" id="KW-0808">Transferase</keyword>
<dbReference type="GO" id="GO:0016747">
    <property type="term" value="F:acyltransferase activity, transferring groups other than amino-acyl groups"/>
    <property type="evidence" value="ECO:0007669"/>
    <property type="project" value="InterPro"/>
</dbReference>
<dbReference type="Pfam" id="PF00583">
    <property type="entry name" value="Acetyltransf_1"/>
    <property type="match status" value="1"/>
</dbReference>
<dbReference type="OrthoDB" id="10039976at2759"/>
<feature type="domain" description="N-acetyltransferase" evidence="1">
    <location>
        <begin position="22"/>
        <end position="182"/>
    </location>
</feature>
<organism evidence="2 3">
    <name type="scientific">Hyaloscypha hepaticicola</name>
    <dbReference type="NCBI Taxonomy" id="2082293"/>
    <lineage>
        <taxon>Eukaryota</taxon>
        <taxon>Fungi</taxon>
        <taxon>Dikarya</taxon>
        <taxon>Ascomycota</taxon>
        <taxon>Pezizomycotina</taxon>
        <taxon>Leotiomycetes</taxon>
        <taxon>Helotiales</taxon>
        <taxon>Hyaloscyphaceae</taxon>
        <taxon>Hyaloscypha</taxon>
    </lineage>
</organism>
<accession>A0A2J6Q5Z0</accession>
<dbReference type="AlphaFoldDB" id="A0A2J6Q5Z0"/>
<evidence type="ECO:0000313" key="3">
    <source>
        <dbReference type="Proteomes" id="UP000235672"/>
    </source>
</evidence>
<proteinExistence type="predicted"/>